<dbReference type="PROSITE" id="PS50068">
    <property type="entry name" value="LDLRA_2"/>
    <property type="match status" value="2"/>
</dbReference>
<dbReference type="Proteomes" id="UP000050741">
    <property type="component" value="Unassembled WGS sequence"/>
</dbReference>
<dbReference type="InterPro" id="IPR036055">
    <property type="entry name" value="LDL_receptor-like_sf"/>
</dbReference>
<dbReference type="AlphaFoldDB" id="A0A183CTJ6"/>
<proteinExistence type="predicted"/>
<accession>A0A183CTJ6</accession>
<dbReference type="SUPFAM" id="SSF57424">
    <property type="entry name" value="LDL receptor-like module"/>
    <property type="match status" value="2"/>
</dbReference>
<dbReference type="PRINTS" id="PR00261">
    <property type="entry name" value="LDLRECEPTOR"/>
</dbReference>
<reference evidence="10" key="1">
    <citation type="submission" date="2013-12" db="EMBL/GenBank/DDBJ databases">
        <authorList>
            <person name="Aslett M."/>
        </authorList>
    </citation>
    <scope>NUCLEOTIDE SEQUENCE [LARGE SCALE GENOMIC DNA]</scope>
    <source>
        <strain evidence="10">Lindley</strain>
    </source>
</reference>
<dbReference type="Gene3D" id="4.10.400.10">
    <property type="entry name" value="Low-density Lipoprotein Receptor"/>
    <property type="match status" value="2"/>
</dbReference>
<evidence type="ECO:0000256" key="2">
    <source>
        <dbReference type="ARBA" id="ARBA00004308"/>
    </source>
</evidence>
<dbReference type="PROSITE" id="PS01209">
    <property type="entry name" value="LDLRA_1"/>
    <property type="match status" value="1"/>
</dbReference>
<evidence type="ECO:0000313" key="10">
    <source>
        <dbReference type="Proteomes" id="UP000050741"/>
    </source>
</evidence>
<reference evidence="11" key="3">
    <citation type="submission" date="2016-06" db="UniProtKB">
        <authorList>
            <consortium name="WormBaseParasite"/>
        </authorList>
    </citation>
    <scope>IDENTIFICATION</scope>
</reference>
<keyword evidence="5" id="KW-1133">Transmembrane helix</keyword>
<dbReference type="PANTHER" id="PTHR24270:SF63">
    <property type="entry name" value="TERRIBLY REDUCED OPTIC LOBES, ISOFORM B"/>
    <property type="match status" value="1"/>
</dbReference>
<evidence type="ECO:0000256" key="9">
    <source>
        <dbReference type="SAM" id="MobiDB-lite"/>
    </source>
</evidence>
<dbReference type="WBParaSite" id="GPLIN_001620400">
    <property type="protein sequence ID" value="GPLIN_001620400"/>
    <property type="gene ID" value="GPLIN_001620400"/>
</dbReference>
<protein>
    <submittedName>
        <fullName evidence="11">Basement membrane-specific heparan sulfate proteoglycan core protein</fullName>
    </submittedName>
</protein>
<evidence type="ECO:0000313" key="11">
    <source>
        <dbReference type="WBParaSite" id="GPLIN_001620400"/>
    </source>
</evidence>
<reference evidence="10" key="2">
    <citation type="submission" date="2014-05" db="EMBL/GenBank/DDBJ databases">
        <title>The genome and life-stage specific transcriptomes of Globodera pallida elucidate key aspects of plant parasitism by a cyst nematode.</title>
        <authorList>
            <person name="Cotton J.A."/>
            <person name="Lilley C.J."/>
            <person name="Jones L.M."/>
            <person name="Kikuchi T."/>
            <person name="Reid A.J."/>
            <person name="Thorpe P."/>
            <person name="Tsai I.J."/>
            <person name="Beasley H."/>
            <person name="Blok V."/>
            <person name="Cock P.J.A."/>
            <person name="Van den Akker S.E."/>
            <person name="Holroyd N."/>
            <person name="Hunt M."/>
            <person name="Mantelin S."/>
            <person name="Naghra H."/>
            <person name="Pain A."/>
            <person name="Palomares-Rius J.E."/>
            <person name="Zarowiecki M."/>
            <person name="Berriman M."/>
            <person name="Jones J.T."/>
            <person name="Urwin P.E."/>
        </authorList>
    </citation>
    <scope>NUCLEOTIDE SEQUENCE [LARGE SCALE GENOMIC DNA]</scope>
    <source>
        <strain evidence="10">Lindley</strain>
    </source>
</reference>
<evidence type="ECO:0000256" key="3">
    <source>
        <dbReference type="ARBA" id="ARBA00022692"/>
    </source>
</evidence>
<comment type="subcellular location">
    <subcellularLocation>
        <location evidence="2">Endomembrane system</location>
    </subcellularLocation>
    <subcellularLocation>
        <location evidence="1">Membrane</location>
        <topology evidence="1">Single-pass membrane protein</topology>
    </subcellularLocation>
</comment>
<dbReference type="InterPro" id="IPR050685">
    <property type="entry name" value="LDLR"/>
</dbReference>
<name>A0A183CTJ6_GLOPA</name>
<dbReference type="SMART" id="SM00192">
    <property type="entry name" value="LDLa"/>
    <property type="match status" value="2"/>
</dbReference>
<dbReference type="InterPro" id="IPR023415">
    <property type="entry name" value="LDLR_class-A_CS"/>
</dbReference>
<dbReference type="CDD" id="cd00112">
    <property type="entry name" value="LDLa"/>
    <property type="match status" value="2"/>
</dbReference>
<dbReference type="InterPro" id="IPR002172">
    <property type="entry name" value="LDrepeatLR_classA_rpt"/>
</dbReference>
<comment type="caution">
    <text evidence="8">Lacks conserved residue(s) required for the propagation of feature annotation.</text>
</comment>
<evidence type="ECO:0000256" key="1">
    <source>
        <dbReference type="ARBA" id="ARBA00004167"/>
    </source>
</evidence>
<feature type="disulfide bond" evidence="8">
    <location>
        <begin position="172"/>
        <end position="187"/>
    </location>
</feature>
<keyword evidence="7 8" id="KW-1015">Disulfide bond</keyword>
<evidence type="ECO:0000256" key="5">
    <source>
        <dbReference type="ARBA" id="ARBA00022989"/>
    </source>
</evidence>
<dbReference type="GO" id="GO:0005886">
    <property type="term" value="C:plasma membrane"/>
    <property type="evidence" value="ECO:0007669"/>
    <property type="project" value="TreeGrafter"/>
</dbReference>
<evidence type="ECO:0000256" key="6">
    <source>
        <dbReference type="ARBA" id="ARBA00023136"/>
    </source>
</evidence>
<keyword evidence="10" id="KW-1185">Reference proteome</keyword>
<dbReference type="GO" id="GO:0012505">
    <property type="term" value="C:endomembrane system"/>
    <property type="evidence" value="ECO:0007669"/>
    <property type="project" value="UniProtKB-SubCell"/>
</dbReference>
<dbReference type="GO" id="GO:0016192">
    <property type="term" value="P:vesicle-mediated transport"/>
    <property type="evidence" value="ECO:0007669"/>
    <property type="project" value="UniProtKB-ARBA"/>
</dbReference>
<feature type="region of interest" description="Disordered" evidence="9">
    <location>
        <begin position="55"/>
        <end position="90"/>
    </location>
</feature>
<keyword evidence="6" id="KW-0472">Membrane</keyword>
<organism evidence="10 11">
    <name type="scientific">Globodera pallida</name>
    <name type="common">Potato cyst nematode worm</name>
    <name type="synonym">Heterodera pallida</name>
    <dbReference type="NCBI Taxonomy" id="36090"/>
    <lineage>
        <taxon>Eukaryota</taxon>
        <taxon>Metazoa</taxon>
        <taxon>Ecdysozoa</taxon>
        <taxon>Nematoda</taxon>
        <taxon>Chromadorea</taxon>
        <taxon>Rhabditida</taxon>
        <taxon>Tylenchina</taxon>
        <taxon>Tylenchomorpha</taxon>
        <taxon>Tylenchoidea</taxon>
        <taxon>Heteroderidae</taxon>
        <taxon>Heteroderinae</taxon>
        <taxon>Globodera</taxon>
    </lineage>
</organism>
<evidence type="ECO:0000256" key="7">
    <source>
        <dbReference type="ARBA" id="ARBA00023157"/>
    </source>
</evidence>
<evidence type="ECO:0000256" key="4">
    <source>
        <dbReference type="ARBA" id="ARBA00022737"/>
    </source>
</evidence>
<dbReference type="PANTHER" id="PTHR24270">
    <property type="entry name" value="LOW-DENSITY LIPOPROTEIN RECEPTOR-RELATED"/>
    <property type="match status" value="1"/>
</dbReference>
<sequence length="189" mass="20229">YYVNAQMRAEAERQALSAQQQQSRCAEDEVRCPVQALRRCIHYTKLCDAADDCGDGSDERNCTSGGGGEGAETGHVVTSLGPNEVGSGTTVRSVEGPVIVPMGEDQVVNEIGKDQDSAGPLVRPTVQRPFAEVHASENTEGTITLPSTTSRCGIGEFLCRDGTKCIAMARKCNRHYDCRDGSDELDCGN</sequence>
<evidence type="ECO:0000256" key="8">
    <source>
        <dbReference type="PROSITE-ProRule" id="PRU00124"/>
    </source>
</evidence>
<keyword evidence="4" id="KW-0677">Repeat</keyword>
<keyword evidence="3" id="KW-0812">Transmembrane</keyword>
<dbReference type="Pfam" id="PF00057">
    <property type="entry name" value="Ldl_recept_a"/>
    <property type="match status" value="2"/>
</dbReference>
<feature type="disulfide bond" evidence="8">
    <location>
        <begin position="47"/>
        <end position="62"/>
    </location>
</feature>